<organism evidence="1 2">
    <name type="scientific">Paraphaeosphaeria minitans</name>
    <dbReference type="NCBI Taxonomy" id="565426"/>
    <lineage>
        <taxon>Eukaryota</taxon>
        <taxon>Fungi</taxon>
        <taxon>Dikarya</taxon>
        <taxon>Ascomycota</taxon>
        <taxon>Pezizomycotina</taxon>
        <taxon>Dothideomycetes</taxon>
        <taxon>Pleosporomycetidae</taxon>
        <taxon>Pleosporales</taxon>
        <taxon>Massarineae</taxon>
        <taxon>Didymosphaeriaceae</taxon>
        <taxon>Paraphaeosphaeria</taxon>
    </lineage>
</organism>
<evidence type="ECO:0000313" key="1">
    <source>
        <dbReference type="EMBL" id="KAF9728584.1"/>
    </source>
</evidence>
<comment type="caution">
    <text evidence="1">The sequence shown here is derived from an EMBL/GenBank/DDBJ whole genome shotgun (WGS) entry which is preliminary data.</text>
</comment>
<dbReference type="EMBL" id="WJXW01000019">
    <property type="protein sequence ID" value="KAF9728584.1"/>
    <property type="molecule type" value="Genomic_DNA"/>
</dbReference>
<name>A0A9P6G6D4_9PLEO</name>
<dbReference type="AlphaFoldDB" id="A0A9P6G6D4"/>
<dbReference type="OrthoDB" id="3810470at2759"/>
<dbReference type="Proteomes" id="UP000756921">
    <property type="component" value="Unassembled WGS sequence"/>
</dbReference>
<accession>A0A9P6G6D4</accession>
<gene>
    <name evidence="1" type="ORF">PMIN01_13412</name>
</gene>
<keyword evidence="2" id="KW-1185">Reference proteome</keyword>
<evidence type="ECO:0000313" key="2">
    <source>
        <dbReference type="Proteomes" id="UP000756921"/>
    </source>
</evidence>
<sequence>MQPLSRVHQAADCDRAVEALQESKTCVNDILTATDEHDDKSVPLWDFELWKMLKQKESNVPSLKESNEGWGGVKLFLLSYKGHNSESRCGETNLMEIPTAESMESVLEKDQSTEIGRCPAFPSLQAGLLTKDAETGIQKLRRLRQAGMRLVVGPVGKDASVVSWEVPIRDRNGLHEYITWAEIQQKESRGSASFQDEDFGKGLHAEVDRNFLKQLRNDYKLNADDYEVDDAAMYESKYQTEFHITVFVTLKNKKKLSWLKESRKSAEYEYEGPIPTCRGGFIAAGGKDEDFAPILKKRQPEMYQRYLRKRNGGGAGDRCSARDADGIRQIQEMVVSIVRSTSFSKASPSVELKQALKKMQEEGIPDQYEIDEEFVQTQDYCLNIMSSKVVTLSADIEDFLTKHGFQSKGLTPQGPLFAMSTYDVLTRTMEKFMPNEFALVK</sequence>
<protein>
    <submittedName>
        <fullName evidence="1">Uncharacterized protein</fullName>
    </submittedName>
</protein>
<proteinExistence type="predicted"/>
<reference evidence="1" key="1">
    <citation type="journal article" date="2020" name="Mol. Plant Microbe Interact.">
        <title>Genome Sequence of the Biocontrol Agent Coniothyrium minitans strain Conio (IMI 134523).</title>
        <authorList>
            <person name="Patel D."/>
            <person name="Shittu T.A."/>
            <person name="Baroncelli R."/>
            <person name="Muthumeenakshi S."/>
            <person name="Osborne T.H."/>
            <person name="Janganan T.K."/>
            <person name="Sreenivasaprasad S."/>
        </authorList>
    </citation>
    <scope>NUCLEOTIDE SEQUENCE</scope>
    <source>
        <strain evidence="1">Conio</strain>
    </source>
</reference>